<dbReference type="Proteomes" id="UP000430345">
    <property type="component" value="Unassembled WGS sequence"/>
</dbReference>
<comment type="caution">
    <text evidence="3">The sequence shown here is derived from an EMBL/GenBank/DDBJ whole genome shotgun (WGS) entry which is preliminary data.</text>
</comment>
<feature type="region of interest" description="Disordered" evidence="1">
    <location>
        <begin position="373"/>
        <end position="422"/>
    </location>
</feature>
<organism evidence="3 4">
    <name type="scientific">Clostridium tarantellae</name>
    <dbReference type="NCBI Taxonomy" id="39493"/>
    <lineage>
        <taxon>Bacteria</taxon>
        <taxon>Bacillati</taxon>
        <taxon>Bacillota</taxon>
        <taxon>Clostridia</taxon>
        <taxon>Eubacteriales</taxon>
        <taxon>Clostridiaceae</taxon>
        <taxon>Clostridium</taxon>
    </lineage>
</organism>
<feature type="signal peptide" evidence="2">
    <location>
        <begin position="1"/>
        <end position="26"/>
    </location>
</feature>
<name>A0A6I1MN58_9CLOT</name>
<feature type="compositionally biased region" description="Basic and acidic residues" evidence="1">
    <location>
        <begin position="373"/>
        <end position="389"/>
    </location>
</feature>
<protein>
    <submittedName>
        <fullName evidence="3">Uncharacterized protein</fullName>
    </submittedName>
</protein>
<evidence type="ECO:0000313" key="4">
    <source>
        <dbReference type="Proteomes" id="UP000430345"/>
    </source>
</evidence>
<accession>A0A6I1MN58</accession>
<evidence type="ECO:0000256" key="2">
    <source>
        <dbReference type="SAM" id="SignalP"/>
    </source>
</evidence>
<gene>
    <name evidence="3" type="ORF">GBZ86_11595</name>
</gene>
<proteinExistence type="predicted"/>
<feature type="compositionally biased region" description="Polar residues" evidence="1">
    <location>
        <begin position="406"/>
        <end position="416"/>
    </location>
</feature>
<dbReference type="RefSeq" id="WP_152890839.1">
    <property type="nucleotide sequence ID" value="NZ_WHJC01000207.1"/>
</dbReference>
<keyword evidence="2" id="KW-0732">Signal</keyword>
<dbReference type="InterPro" id="IPR023833">
    <property type="entry name" value="Signal_pept_SipW-depend-type"/>
</dbReference>
<evidence type="ECO:0000256" key="1">
    <source>
        <dbReference type="SAM" id="MobiDB-lite"/>
    </source>
</evidence>
<dbReference type="OrthoDB" id="1941369at2"/>
<feature type="chain" id="PRO_5026184455" evidence="2">
    <location>
        <begin position="27"/>
        <end position="422"/>
    </location>
</feature>
<sequence>MKLKNKLIAMMTGLALAFTGATGSYAYFTDRATSKDNSISIGEFPEATMNVYSSIGPMYSGMIKTDDGFESKATVNYEKWLNNASQYITNYFNKEKVNIDENVDEKQRFQLIENNNNKLVSRKALIGTVGEGNYSWMGSKNNAGEEYGAAIHHIVAISNGAHNGADIGKLNYKHQKLNIDQNHILKNLNKNKEYLITENSNENIILNSKEERTRTFNWDETQGKYVQVGQHKEPSEEADLIIFDIASRGYYTKNSTESSLNNLIDKISANSRHWQLDFSPTGEIIYKILWEENSPMYPLVQQLVNEKEFYAGIVRNELQINYVYDYAGESSTITKKITLNIGEDDPKEEFNPDNNVTFSEELESLKSKLLNEKEKSSLDDNTELKDINNKDINNNVSENVNKDIDNSNVKNENILDSSDEVK</sequence>
<dbReference type="NCBIfam" id="TIGR04088">
    <property type="entry name" value="cognate_SipW"/>
    <property type="match status" value="1"/>
</dbReference>
<dbReference type="EMBL" id="WHJC01000207">
    <property type="protein sequence ID" value="MPQ44400.1"/>
    <property type="molecule type" value="Genomic_DNA"/>
</dbReference>
<feature type="compositionally biased region" description="Low complexity" evidence="1">
    <location>
        <begin position="390"/>
        <end position="399"/>
    </location>
</feature>
<evidence type="ECO:0000313" key="3">
    <source>
        <dbReference type="EMBL" id="MPQ44400.1"/>
    </source>
</evidence>
<dbReference type="AlphaFoldDB" id="A0A6I1MN58"/>
<keyword evidence="4" id="KW-1185">Reference proteome</keyword>
<reference evidence="3 4" key="1">
    <citation type="submission" date="2019-10" db="EMBL/GenBank/DDBJ databases">
        <title>The Genome Sequence of Clostridium tarantellae Isolated from Fish Brain.</title>
        <authorList>
            <person name="Bano L."/>
            <person name="Kiel M."/>
            <person name="Sales G."/>
            <person name="Doxey A.C."/>
            <person name="Mansfield M.J."/>
            <person name="Schiavone M."/>
            <person name="Rossetto O."/>
            <person name="Pirazzini M."/>
            <person name="Dobrindt U."/>
            <person name="Montecucco C."/>
        </authorList>
    </citation>
    <scope>NUCLEOTIDE SEQUENCE [LARGE SCALE GENOMIC DNA]</scope>
    <source>
        <strain evidence="3 4">DSM 3997</strain>
    </source>
</reference>